<accession>A0A6P3Y9N2</accession>
<evidence type="ECO:0000256" key="2">
    <source>
        <dbReference type="SAM" id="SignalP"/>
    </source>
</evidence>
<name>A0A6P3Y9N2_DINQU</name>
<organism evidence="3 4">
    <name type="scientific">Dinoponera quadriceps</name>
    <name type="common">South American ant</name>
    <dbReference type="NCBI Taxonomy" id="609295"/>
    <lineage>
        <taxon>Eukaryota</taxon>
        <taxon>Metazoa</taxon>
        <taxon>Ecdysozoa</taxon>
        <taxon>Arthropoda</taxon>
        <taxon>Hexapoda</taxon>
        <taxon>Insecta</taxon>
        <taxon>Pterygota</taxon>
        <taxon>Neoptera</taxon>
        <taxon>Endopterygota</taxon>
        <taxon>Hymenoptera</taxon>
        <taxon>Apocrita</taxon>
        <taxon>Aculeata</taxon>
        <taxon>Formicoidea</taxon>
        <taxon>Formicidae</taxon>
        <taxon>Ponerinae</taxon>
        <taxon>Ponerini</taxon>
        <taxon>Dinoponera</taxon>
    </lineage>
</organism>
<dbReference type="GeneID" id="106751292"/>
<dbReference type="RefSeq" id="XP_014487640.1">
    <property type="nucleotide sequence ID" value="XM_014632154.1"/>
</dbReference>
<keyword evidence="3" id="KW-1185">Reference proteome</keyword>
<dbReference type="AlphaFoldDB" id="A0A6P3Y9N2"/>
<feature type="signal peptide" evidence="2">
    <location>
        <begin position="1"/>
        <end position="18"/>
    </location>
</feature>
<feature type="compositionally biased region" description="Acidic residues" evidence="1">
    <location>
        <begin position="626"/>
        <end position="635"/>
    </location>
</feature>
<reference evidence="4" key="1">
    <citation type="submission" date="2025-08" db="UniProtKB">
        <authorList>
            <consortium name="RefSeq"/>
        </authorList>
    </citation>
    <scope>IDENTIFICATION</scope>
</reference>
<feature type="region of interest" description="Disordered" evidence="1">
    <location>
        <begin position="93"/>
        <end position="144"/>
    </location>
</feature>
<protein>
    <submittedName>
        <fullName evidence="4">Uncharacterized protein LOC106751292</fullName>
    </submittedName>
</protein>
<feature type="compositionally biased region" description="Basic and acidic residues" evidence="1">
    <location>
        <begin position="428"/>
        <end position="438"/>
    </location>
</feature>
<feature type="compositionally biased region" description="Pro residues" evidence="1">
    <location>
        <begin position="93"/>
        <end position="118"/>
    </location>
</feature>
<gene>
    <name evidence="4" type="primary">LOC106751292</name>
</gene>
<feature type="compositionally biased region" description="Low complexity" evidence="1">
    <location>
        <begin position="177"/>
        <end position="197"/>
    </location>
</feature>
<evidence type="ECO:0000256" key="1">
    <source>
        <dbReference type="SAM" id="MobiDB-lite"/>
    </source>
</evidence>
<dbReference type="OrthoDB" id="6630523at2759"/>
<feature type="region of interest" description="Disordered" evidence="1">
    <location>
        <begin position="172"/>
        <end position="205"/>
    </location>
</feature>
<evidence type="ECO:0000313" key="3">
    <source>
        <dbReference type="Proteomes" id="UP000515204"/>
    </source>
</evidence>
<feature type="chain" id="PRO_5027769111" evidence="2">
    <location>
        <begin position="19"/>
        <end position="998"/>
    </location>
</feature>
<feature type="compositionally biased region" description="Polar residues" evidence="1">
    <location>
        <begin position="439"/>
        <end position="448"/>
    </location>
</feature>
<proteinExistence type="predicted"/>
<feature type="region of interest" description="Disordered" evidence="1">
    <location>
        <begin position="880"/>
        <end position="914"/>
    </location>
</feature>
<evidence type="ECO:0000313" key="4">
    <source>
        <dbReference type="RefSeq" id="XP_014487640.1"/>
    </source>
</evidence>
<feature type="compositionally biased region" description="Acidic residues" evidence="1">
    <location>
        <begin position="902"/>
        <end position="914"/>
    </location>
</feature>
<dbReference type="KEGG" id="dqu:106751292"/>
<feature type="region of interest" description="Disordered" evidence="1">
    <location>
        <begin position="369"/>
        <end position="468"/>
    </location>
</feature>
<dbReference type="Proteomes" id="UP000515204">
    <property type="component" value="Unplaced"/>
</dbReference>
<sequence length="998" mass="107745">MDPRRVLLLLTLLVCALGASPSSFKNARNGPNLIRRTRRISLNEFLVPPPPPKFPPDRTARLVPPAEKSGYFSKLMTWLNPFSYVPASPLPPPRLEAHPPQPRFIQPPPPPPPPPPPISGSFASGYGGSPPVYDRPPLPPIFANHPRAPTKNCNPCNKVPWVPINGEASHHHTAEASLVPPSSLPLQSSPSSGSYLPPGNPGAHDVYHAASQEVRAPDLSFASTLPTAGQSVPLLSPLPSPQVYLGATPPLFKATDFTYPVQSTLGGLPEWELAGPPPSGSSLLTGNGVFPVVVESSGNNGHIAQPTYPSNPLAHQHVEYTGLELPHVRNPGGHGDLFSSSTQVSHGHVGPALGAQGFENIAAYHQDSLDPASRQPSFGGSAPAGQLGAADNGGFHATESNGLGDLLDNPRQIVPNPPSSYGTSGLDRAPDNYEHRYNDLSSSGSVVTDSHVAPRTTDGSPAKIEDPIHFEESPLLDLTHKGESRTDSSPISSPTSNAFADLNGSIGGVTTLAPGVEFFGPDLPDLTESRYPVDVLKTIEPSLDKSNSIDDGANVQVADGIHHPADPQEQKVSYFQSLSHSLAGYFRPDVSSTTSRSTERGSFWGSLVNVYDGVLGHQGEQSAENIDVDSEEDETRDANQQGPKRNKKVQVIIPYTSKHTPVPFQPVRDQNYGRKVSYTADSGRDNYISEESRNKIKVTDLPTWPATVAIEEEVTGKPAGTKVNNSIDVHRLQKNIDNWTIQEYSRGTTASTVSPSSAKPYLFPSKQIPDKYLTTTEPVDHTEDDFRDESVKTFTLGGFSFNDQEREASSSNRMEGPRIQVVTGNKDQEPTVSTESSVAIVTAHSTNDFTWQGFPMDISPVSKERVYVVTPQPVLTTSRTTTTTMTTTKETERNSKVSTEASETDTEEVKEETDPFESIEKAYQVLPQAVNNLAVASTGPEKVPLWGIMEHEEFGSLGDSGHDDHEDGEPEIPVLYGVTCQTMTHQREECSRLLFVHV</sequence>
<keyword evidence="2" id="KW-0732">Signal</keyword>
<feature type="region of interest" description="Disordered" evidence="1">
    <location>
        <begin position="621"/>
        <end position="648"/>
    </location>
</feature>